<evidence type="ECO:0000256" key="4">
    <source>
        <dbReference type="ARBA" id="ARBA00022840"/>
    </source>
</evidence>
<dbReference type="PANTHER" id="PTHR42734">
    <property type="entry name" value="METAL TRANSPORT SYSTEM ATP-BINDING PROTEIN TM_0124-RELATED"/>
    <property type="match status" value="1"/>
</dbReference>
<keyword evidence="2" id="KW-0813">Transport</keyword>
<sequence length="237" mass="27046">MQTYYDKTSTTSNKPWVIKVEDVAVTFGDYNALKNISFTLDQGEYLYIVGPNGSGKTTLIRLLTGLQNPTTGVYKIENASVGYLPQKLNSKKAFPITVEEVIYSGLKKQKFVIEKEAQGKINTWLEKMQIAHLMNKPIGVLSGGQQQRVFLIRALISEPEVLILDEPTSALDPKFRNYFNHFIDELHKQGTTIIYVTHDLHDVNQPEKKVMFIDQEIKFYGSISEYHNFIKEGEIHV</sequence>
<dbReference type="InterPro" id="IPR003439">
    <property type="entry name" value="ABC_transporter-like_ATP-bd"/>
</dbReference>
<name>A0ABU0E4A7_9FIRM</name>
<dbReference type="PROSITE" id="PS50893">
    <property type="entry name" value="ABC_TRANSPORTER_2"/>
    <property type="match status" value="1"/>
</dbReference>
<evidence type="ECO:0000313" key="6">
    <source>
        <dbReference type="EMBL" id="MDQ0361738.1"/>
    </source>
</evidence>
<dbReference type="EC" id="3.6.3.-" evidence="6"/>
<dbReference type="GO" id="GO:0016787">
    <property type="term" value="F:hydrolase activity"/>
    <property type="evidence" value="ECO:0007669"/>
    <property type="project" value="UniProtKB-KW"/>
</dbReference>
<keyword evidence="3" id="KW-0547">Nucleotide-binding</keyword>
<dbReference type="SUPFAM" id="SSF52540">
    <property type="entry name" value="P-loop containing nucleoside triphosphate hydrolases"/>
    <property type="match status" value="1"/>
</dbReference>
<dbReference type="InterPro" id="IPR050153">
    <property type="entry name" value="Metal_Ion_Import_ABC"/>
</dbReference>
<comment type="similarity">
    <text evidence="1">Belongs to the ABC transporter superfamily.</text>
</comment>
<dbReference type="SMART" id="SM00382">
    <property type="entry name" value="AAA"/>
    <property type="match status" value="1"/>
</dbReference>
<feature type="domain" description="ABC transporter" evidence="5">
    <location>
        <begin position="18"/>
        <end position="235"/>
    </location>
</feature>
<dbReference type="Gene3D" id="3.40.50.300">
    <property type="entry name" value="P-loop containing nucleotide triphosphate hydrolases"/>
    <property type="match status" value="1"/>
</dbReference>
<reference evidence="6 7" key="1">
    <citation type="submission" date="2023-07" db="EMBL/GenBank/DDBJ databases">
        <title>Genomic Encyclopedia of Type Strains, Phase IV (KMG-IV): sequencing the most valuable type-strain genomes for metagenomic binning, comparative biology and taxonomic classification.</title>
        <authorList>
            <person name="Goeker M."/>
        </authorList>
    </citation>
    <scope>NUCLEOTIDE SEQUENCE [LARGE SCALE GENOMIC DNA]</scope>
    <source>
        <strain evidence="6 7">DSM 16784</strain>
    </source>
</reference>
<dbReference type="PANTHER" id="PTHR42734:SF17">
    <property type="entry name" value="METAL TRANSPORT SYSTEM ATP-BINDING PROTEIN TM_0124-RELATED"/>
    <property type="match status" value="1"/>
</dbReference>
<keyword evidence="4 6" id="KW-0067">ATP-binding</keyword>
<dbReference type="Proteomes" id="UP001230220">
    <property type="component" value="Unassembled WGS sequence"/>
</dbReference>
<dbReference type="InterPro" id="IPR027417">
    <property type="entry name" value="P-loop_NTPase"/>
</dbReference>
<dbReference type="InterPro" id="IPR003593">
    <property type="entry name" value="AAA+_ATPase"/>
</dbReference>
<evidence type="ECO:0000313" key="7">
    <source>
        <dbReference type="Proteomes" id="UP001230220"/>
    </source>
</evidence>
<evidence type="ECO:0000256" key="1">
    <source>
        <dbReference type="ARBA" id="ARBA00005417"/>
    </source>
</evidence>
<organism evidence="6 7">
    <name type="scientific">Breznakia pachnodae</name>
    <dbReference type="NCBI Taxonomy" id="265178"/>
    <lineage>
        <taxon>Bacteria</taxon>
        <taxon>Bacillati</taxon>
        <taxon>Bacillota</taxon>
        <taxon>Erysipelotrichia</taxon>
        <taxon>Erysipelotrichales</taxon>
        <taxon>Erysipelotrichaceae</taxon>
        <taxon>Breznakia</taxon>
    </lineage>
</organism>
<keyword evidence="6" id="KW-0378">Hydrolase</keyword>
<dbReference type="GO" id="GO:0005524">
    <property type="term" value="F:ATP binding"/>
    <property type="evidence" value="ECO:0007669"/>
    <property type="project" value="UniProtKB-KW"/>
</dbReference>
<accession>A0ABU0E4A7</accession>
<proteinExistence type="inferred from homology"/>
<dbReference type="Pfam" id="PF00005">
    <property type="entry name" value="ABC_tran"/>
    <property type="match status" value="1"/>
</dbReference>
<evidence type="ECO:0000259" key="5">
    <source>
        <dbReference type="PROSITE" id="PS50893"/>
    </source>
</evidence>
<dbReference type="RefSeq" id="WP_307408728.1">
    <property type="nucleotide sequence ID" value="NZ_JAUSUR010000004.1"/>
</dbReference>
<comment type="caution">
    <text evidence="6">The sequence shown here is derived from an EMBL/GenBank/DDBJ whole genome shotgun (WGS) entry which is preliminary data.</text>
</comment>
<dbReference type="EMBL" id="JAUSUR010000004">
    <property type="protein sequence ID" value="MDQ0361738.1"/>
    <property type="molecule type" value="Genomic_DNA"/>
</dbReference>
<protein>
    <submittedName>
        <fullName evidence="6">Zinc transport system ATP-binding protein</fullName>
        <ecNumber evidence="6">3.6.3.-</ecNumber>
    </submittedName>
</protein>
<keyword evidence="7" id="KW-1185">Reference proteome</keyword>
<dbReference type="InterPro" id="IPR017871">
    <property type="entry name" value="ABC_transporter-like_CS"/>
</dbReference>
<gene>
    <name evidence="6" type="ORF">J2S15_002488</name>
</gene>
<dbReference type="PROSITE" id="PS00211">
    <property type="entry name" value="ABC_TRANSPORTER_1"/>
    <property type="match status" value="1"/>
</dbReference>
<evidence type="ECO:0000256" key="2">
    <source>
        <dbReference type="ARBA" id="ARBA00022448"/>
    </source>
</evidence>
<evidence type="ECO:0000256" key="3">
    <source>
        <dbReference type="ARBA" id="ARBA00022741"/>
    </source>
</evidence>